<dbReference type="Gene3D" id="1.10.443.10">
    <property type="entry name" value="Intergrase catalytic core"/>
    <property type="match status" value="1"/>
</dbReference>
<dbReference type="EMBL" id="AWXA01000004">
    <property type="protein sequence ID" value="ERT62520.1"/>
    <property type="molecule type" value="Genomic_DNA"/>
</dbReference>
<dbReference type="InterPro" id="IPR011010">
    <property type="entry name" value="DNA_brk_join_enz"/>
</dbReference>
<evidence type="ECO:0008006" key="4">
    <source>
        <dbReference type="Google" id="ProtNLM"/>
    </source>
</evidence>
<evidence type="ECO:0000313" key="2">
    <source>
        <dbReference type="EMBL" id="ERT62520.1"/>
    </source>
</evidence>
<evidence type="ECO:0000313" key="3">
    <source>
        <dbReference type="Proteomes" id="UP000017090"/>
    </source>
</evidence>
<accession>U7UT56</accession>
<protein>
    <recommendedName>
        <fullName evidence="4">Tyr recombinase domain-containing protein</fullName>
    </recommendedName>
</protein>
<keyword evidence="1" id="KW-0233">DNA recombination</keyword>
<dbReference type="GO" id="GO:0006310">
    <property type="term" value="P:DNA recombination"/>
    <property type="evidence" value="ECO:0007669"/>
    <property type="project" value="UniProtKB-KW"/>
</dbReference>
<dbReference type="InterPro" id="IPR013762">
    <property type="entry name" value="Integrase-like_cat_sf"/>
</dbReference>
<dbReference type="AlphaFoldDB" id="U7UT56"/>
<dbReference type="PATRIC" id="fig|1111454.3.peg.92"/>
<dbReference type="SUPFAM" id="SSF56349">
    <property type="entry name" value="DNA breaking-rejoining enzymes"/>
    <property type="match status" value="1"/>
</dbReference>
<proteinExistence type="predicted"/>
<reference evidence="2 3" key="1">
    <citation type="submission" date="2013-09" db="EMBL/GenBank/DDBJ databases">
        <authorList>
            <person name="Durkin A.S."/>
            <person name="Haft D.R."/>
            <person name="McCorrison J."/>
            <person name="Torralba M."/>
            <person name="Gillis M."/>
            <person name="Haft D.H."/>
            <person name="Methe B."/>
            <person name="Sutton G."/>
            <person name="Nelson K.E."/>
        </authorList>
    </citation>
    <scope>NUCLEOTIDE SEQUENCE [LARGE SCALE GENOMIC DNA]</scope>
    <source>
        <strain evidence="2 3">BV3C16-1</strain>
    </source>
</reference>
<comment type="caution">
    <text evidence="2">The sequence shown here is derived from an EMBL/GenBank/DDBJ whole genome shotgun (WGS) entry which is preliminary data.</text>
</comment>
<gene>
    <name evidence="2" type="ORF">HMPREF1250_1267</name>
</gene>
<dbReference type="STRING" id="1111454.HMPREF1250_1267"/>
<dbReference type="Proteomes" id="UP000017090">
    <property type="component" value="Unassembled WGS sequence"/>
</dbReference>
<dbReference type="GO" id="GO:0015074">
    <property type="term" value="P:DNA integration"/>
    <property type="evidence" value="ECO:0007669"/>
    <property type="project" value="InterPro"/>
</dbReference>
<evidence type="ECO:0000256" key="1">
    <source>
        <dbReference type="ARBA" id="ARBA00023172"/>
    </source>
</evidence>
<keyword evidence="3" id="KW-1185">Reference proteome</keyword>
<sequence>MGFSPLVIADRLGHEKITTTLQIYSHLYPHKQTEVSEKLDTVNFNF</sequence>
<organism evidence="2 3">
    <name type="scientific">Megasphaera vaginalis</name>
    <name type="common">ex Srinivasan et al. 2021</name>
    <dbReference type="NCBI Taxonomy" id="1111454"/>
    <lineage>
        <taxon>Bacteria</taxon>
        <taxon>Bacillati</taxon>
        <taxon>Bacillota</taxon>
        <taxon>Negativicutes</taxon>
        <taxon>Veillonellales</taxon>
        <taxon>Veillonellaceae</taxon>
        <taxon>Megasphaera</taxon>
    </lineage>
</organism>
<name>U7UT56_9FIRM</name>
<dbReference type="eggNOG" id="COG0582">
    <property type="taxonomic scope" value="Bacteria"/>
</dbReference>
<dbReference type="GO" id="GO:0003677">
    <property type="term" value="F:DNA binding"/>
    <property type="evidence" value="ECO:0007669"/>
    <property type="project" value="InterPro"/>
</dbReference>